<dbReference type="AlphaFoldDB" id="A0A2K3V1F9"/>
<feature type="binding site" evidence="11">
    <location>
        <begin position="94"/>
        <end position="95"/>
    </location>
    <ligand>
        <name>NAD(+)</name>
        <dbReference type="ChEBI" id="CHEBI:57540"/>
    </ligand>
</feature>
<feature type="region of interest" description="Disordered" evidence="12">
    <location>
        <begin position="683"/>
        <end position="702"/>
    </location>
</feature>
<dbReference type="InterPro" id="IPR013839">
    <property type="entry name" value="DNAligase_adenylation"/>
</dbReference>
<dbReference type="InterPro" id="IPR003583">
    <property type="entry name" value="Hlx-hairpin-Hlx_DNA-bd_motif"/>
</dbReference>
<keyword evidence="2 11" id="KW-0436">Ligase</keyword>
<dbReference type="Proteomes" id="UP000236379">
    <property type="component" value="Unassembled WGS sequence"/>
</dbReference>
<keyword evidence="11" id="KW-0464">Manganese</keyword>
<dbReference type="InterPro" id="IPR036420">
    <property type="entry name" value="BRCT_dom_sf"/>
</dbReference>
<dbReference type="SUPFAM" id="SSF52113">
    <property type="entry name" value="BRCT domain"/>
    <property type="match status" value="1"/>
</dbReference>
<dbReference type="OrthoDB" id="9759736at2"/>
<keyword evidence="15" id="KW-1185">Reference proteome</keyword>
<dbReference type="Pfam" id="PF00533">
    <property type="entry name" value="BRCT"/>
    <property type="match status" value="1"/>
</dbReference>
<feature type="binding site" evidence="11">
    <location>
        <position position="327"/>
    </location>
    <ligand>
        <name>NAD(+)</name>
        <dbReference type="ChEBI" id="CHEBI:57540"/>
    </ligand>
</feature>
<gene>
    <name evidence="11" type="primary">ligA</name>
    <name evidence="14" type="ORF">CVO96_15795</name>
</gene>
<keyword evidence="5 11" id="KW-0227">DNA damage</keyword>
<accession>A0A2K3V1F9</accession>
<dbReference type="Pfam" id="PF03120">
    <property type="entry name" value="OB_DNA_ligase"/>
    <property type="match status" value="1"/>
</dbReference>
<feature type="binding site" evidence="11">
    <location>
        <position position="152"/>
    </location>
    <ligand>
        <name>NAD(+)</name>
        <dbReference type="ChEBI" id="CHEBI:57540"/>
    </ligand>
</feature>
<comment type="function">
    <text evidence="1 11">DNA ligase that catalyzes the formation of phosphodiester linkages between 5'-phosphoryl and 3'-hydroxyl groups in double-stranded DNA using NAD as a coenzyme and as the energy source for the reaction. It is essential for DNA replication and repair of damaged DNA.</text>
</comment>
<dbReference type="EMBL" id="PPPD01000001">
    <property type="protein sequence ID" value="PNY82619.1"/>
    <property type="molecule type" value="Genomic_DNA"/>
</dbReference>
<dbReference type="HAMAP" id="MF_01588">
    <property type="entry name" value="DNA_ligase_A"/>
    <property type="match status" value="1"/>
</dbReference>
<dbReference type="GO" id="GO:0003677">
    <property type="term" value="F:DNA binding"/>
    <property type="evidence" value="ECO:0007669"/>
    <property type="project" value="InterPro"/>
</dbReference>
<dbReference type="SMART" id="SM00532">
    <property type="entry name" value="LIGANc"/>
    <property type="match status" value="1"/>
</dbReference>
<evidence type="ECO:0000256" key="7">
    <source>
        <dbReference type="ARBA" id="ARBA00022842"/>
    </source>
</evidence>
<feature type="binding site" evidence="11">
    <location>
        <begin position="33"/>
        <end position="37"/>
    </location>
    <ligand>
        <name>NAD(+)</name>
        <dbReference type="ChEBI" id="CHEBI:57540"/>
    </ligand>
</feature>
<feature type="binding site" evidence="11">
    <location>
        <position position="439"/>
    </location>
    <ligand>
        <name>Zn(2+)</name>
        <dbReference type="ChEBI" id="CHEBI:29105"/>
    </ligand>
</feature>
<dbReference type="Pfam" id="PF12826">
    <property type="entry name" value="HHH_2"/>
    <property type="match status" value="1"/>
</dbReference>
<evidence type="ECO:0000256" key="9">
    <source>
        <dbReference type="ARBA" id="ARBA00023204"/>
    </source>
</evidence>
<dbReference type="SMART" id="SM00278">
    <property type="entry name" value="HhH1"/>
    <property type="match status" value="4"/>
</dbReference>
<dbReference type="GO" id="GO:0006260">
    <property type="term" value="P:DNA replication"/>
    <property type="evidence" value="ECO:0007669"/>
    <property type="project" value="UniProtKB-KW"/>
</dbReference>
<dbReference type="InterPro" id="IPR004149">
    <property type="entry name" value="Znf_DNAligase_C4"/>
</dbReference>
<dbReference type="Gene3D" id="1.10.287.610">
    <property type="entry name" value="Helix hairpin bin"/>
    <property type="match status" value="1"/>
</dbReference>
<dbReference type="GO" id="GO:0005829">
    <property type="term" value="C:cytosol"/>
    <property type="evidence" value="ECO:0007669"/>
    <property type="project" value="TreeGrafter"/>
</dbReference>
<feature type="binding site" evidence="11">
    <location>
        <position position="424"/>
    </location>
    <ligand>
        <name>Zn(2+)</name>
        <dbReference type="ChEBI" id="CHEBI:29105"/>
    </ligand>
</feature>
<dbReference type="CDD" id="cd00114">
    <property type="entry name" value="LIGANc"/>
    <property type="match status" value="1"/>
</dbReference>
<dbReference type="GO" id="GO:0046872">
    <property type="term" value="F:metal ion binding"/>
    <property type="evidence" value="ECO:0007669"/>
    <property type="project" value="UniProtKB-KW"/>
</dbReference>
<keyword evidence="3 11" id="KW-0235">DNA replication</keyword>
<dbReference type="GO" id="GO:0003911">
    <property type="term" value="F:DNA ligase (NAD+) activity"/>
    <property type="evidence" value="ECO:0007669"/>
    <property type="project" value="UniProtKB-UniRule"/>
</dbReference>
<name>A0A2K3V1F9_9DEIO</name>
<evidence type="ECO:0000256" key="6">
    <source>
        <dbReference type="ARBA" id="ARBA00022833"/>
    </source>
</evidence>
<dbReference type="InterPro" id="IPR013840">
    <property type="entry name" value="DNAligase_N"/>
</dbReference>
<feature type="binding site" evidence="11">
    <location>
        <position position="187"/>
    </location>
    <ligand>
        <name>NAD(+)</name>
        <dbReference type="ChEBI" id="CHEBI:57540"/>
    </ligand>
</feature>
<dbReference type="Pfam" id="PF03119">
    <property type="entry name" value="DNA_ligase_ZBD"/>
    <property type="match status" value="1"/>
</dbReference>
<dbReference type="InterPro" id="IPR001679">
    <property type="entry name" value="DNA_ligase"/>
</dbReference>
<dbReference type="InterPro" id="IPR018239">
    <property type="entry name" value="DNA_ligase_AS"/>
</dbReference>
<evidence type="ECO:0000256" key="5">
    <source>
        <dbReference type="ARBA" id="ARBA00022763"/>
    </source>
</evidence>
<dbReference type="InterPro" id="IPR001357">
    <property type="entry name" value="BRCT_dom"/>
</dbReference>
<dbReference type="Gene3D" id="6.20.10.30">
    <property type="match status" value="1"/>
</dbReference>
<dbReference type="EC" id="6.5.1.2" evidence="11"/>
<comment type="cofactor">
    <cofactor evidence="11">
        <name>Mg(2+)</name>
        <dbReference type="ChEBI" id="CHEBI:18420"/>
    </cofactor>
    <cofactor evidence="11">
        <name>Mn(2+)</name>
        <dbReference type="ChEBI" id="CHEBI:29035"/>
    </cofactor>
</comment>
<protein>
    <recommendedName>
        <fullName evidence="11">DNA ligase</fullName>
        <ecNumber evidence="11">6.5.1.2</ecNumber>
    </recommendedName>
    <alternativeName>
        <fullName evidence="11">Polydeoxyribonucleotide synthase [NAD(+)]</fullName>
    </alternativeName>
</protein>
<feature type="binding site" evidence="11">
    <location>
        <position position="303"/>
    </location>
    <ligand>
        <name>NAD(+)</name>
        <dbReference type="ChEBI" id="CHEBI:57540"/>
    </ligand>
</feature>
<evidence type="ECO:0000313" key="14">
    <source>
        <dbReference type="EMBL" id="PNY82619.1"/>
    </source>
</evidence>
<dbReference type="NCBIfam" id="TIGR00575">
    <property type="entry name" value="dnlj"/>
    <property type="match status" value="1"/>
</dbReference>
<feature type="region of interest" description="Disordered" evidence="12">
    <location>
        <begin position="60"/>
        <end position="89"/>
    </location>
</feature>
<dbReference type="PIRSF" id="PIRSF001604">
    <property type="entry name" value="LigA"/>
    <property type="match status" value="1"/>
</dbReference>
<dbReference type="InterPro" id="IPR012340">
    <property type="entry name" value="NA-bd_OB-fold"/>
</dbReference>
<comment type="similarity">
    <text evidence="11">Belongs to the NAD-dependent DNA ligase family. LigA subfamily.</text>
</comment>
<evidence type="ECO:0000256" key="4">
    <source>
        <dbReference type="ARBA" id="ARBA00022723"/>
    </source>
</evidence>
<dbReference type="NCBIfam" id="NF005932">
    <property type="entry name" value="PRK07956.1"/>
    <property type="match status" value="1"/>
</dbReference>
<dbReference type="Gene3D" id="3.40.50.10190">
    <property type="entry name" value="BRCT domain"/>
    <property type="match status" value="1"/>
</dbReference>
<dbReference type="Pfam" id="PF14520">
    <property type="entry name" value="HHH_5"/>
    <property type="match status" value="1"/>
</dbReference>
<evidence type="ECO:0000256" key="12">
    <source>
        <dbReference type="SAM" id="MobiDB-lite"/>
    </source>
</evidence>
<dbReference type="PANTHER" id="PTHR23389:SF9">
    <property type="entry name" value="DNA LIGASE"/>
    <property type="match status" value="1"/>
</dbReference>
<dbReference type="RefSeq" id="WP_103313051.1">
    <property type="nucleotide sequence ID" value="NZ_PPPD01000001.1"/>
</dbReference>
<evidence type="ECO:0000256" key="3">
    <source>
        <dbReference type="ARBA" id="ARBA00022705"/>
    </source>
</evidence>
<dbReference type="GO" id="GO:0006281">
    <property type="term" value="P:DNA repair"/>
    <property type="evidence" value="ECO:0007669"/>
    <property type="project" value="UniProtKB-KW"/>
</dbReference>
<sequence>MAPSDYDRYLALSREVAQHNRAYHELDAPLIPDAEYDALVREVRALEAGHPDWAGRAATELGGEEPGGVSPAQAVGGAPSTAFLPVTHPTPMTSLDNVFSDEELGEWREKLARSLNLPTDWDDFTFTGELKIDGLSVNLYYKGGELQWAATRGNGAVGELVTAQVLTVPGIPTTLPGHRGELEVRGEVYMSRADFAAYNAQAEELGTPLLKNPRNGAAGALRQKDPEVTRSRNLRAIFYQLGRRDGVPVSTQSGVLAWLGEQGFPVSAYSETLRGVGAAADYHARMIARRQSFEFDADGTVLKLDPLALQQEAGFTSRAPRWAIAYKFPVEEVETVLESISINVGRTGKLAPLAHLQPRLIEGSTVSRATLHNEDFIQGLDLHIGDTVVVRKSGGVIPQIMRVIVEKRPAGAQPYAFPTVCPECGHGAVRTEGDANTYCPNPACPSQQFERLRYFVSRGAMDVRGIGEKLIAQLLETGLARDAADLYGLTAEQLSNLERGGDKKAQNILGQLEASKTRPLWRLINALGISHVGERNAQALASAFGTLDALLAATPEQIEAVPGLGGVIAQSVAGALADPSMRDLIARLRGAGLSPVEALTVRGEQLRGLNFVITGSLSRPRDALKAELEAAGGRVTGSVTGKTSYLIAGEDAGSKLDRARELEVPVLDEPGLSALLRERGVGVSQGEPLAADAPEEATSPPV</sequence>
<dbReference type="PANTHER" id="PTHR23389">
    <property type="entry name" value="CHROMOSOME TRANSMISSION FIDELITY FACTOR 18"/>
    <property type="match status" value="1"/>
</dbReference>
<keyword evidence="7 11" id="KW-0460">Magnesium</keyword>
<dbReference type="SUPFAM" id="SSF56091">
    <property type="entry name" value="DNA ligase/mRNA capping enzyme, catalytic domain"/>
    <property type="match status" value="1"/>
</dbReference>
<keyword evidence="6 11" id="KW-0862">Zinc</keyword>
<feature type="binding site" evidence="11">
    <location>
        <position position="421"/>
    </location>
    <ligand>
        <name>Zn(2+)</name>
        <dbReference type="ChEBI" id="CHEBI:29105"/>
    </ligand>
</feature>
<evidence type="ECO:0000256" key="8">
    <source>
        <dbReference type="ARBA" id="ARBA00023027"/>
    </source>
</evidence>
<evidence type="ECO:0000313" key="15">
    <source>
        <dbReference type="Proteomes" id="UP000236379"/>
    </source>
</evidence>
<dbReference type="FunFam" id="1.10.150.20:FF:000007">
    <property type="entry name" value="DNA ligase"/>
    <property type="match status" value="1"/>
</dbReference>
<dbReference type="Gene3D" id="3.30.470.30">
    <property type="entry name" value="DNA ligase/mRNA capping enzyme"/>
    <property type="match status" value="1"/>
</dbReference>
<dbReference type="Gene3D" id="1.10.150.20">
    <property type="entry name" value="5' to 3' exonuclease, C-terminal subdomain"/>
    <property type="match status" value="2"/>
</dbReference>
<dbReference type="Pfam" id="PF01653">
    <property type="entry name" value="DNA_ligase_aden"/>
    <property type="match status" value="1"/>
</dbReference>
<dbReference type="SUPFAM" id="SSF50249">
    <property type="entry name" value="Nucleic acid-binding proteins"/>
    <property type="match status" value="1"/>
</dbReference>
<evidence type="ECO:0000259" key="13">
    <source>
        <dbReference type="PROSITE" id="PS50172"/>
    </source>
</evidence>
<evidence type="ECO:0000256" key="10">
    <source>
        <dbReference type="ARBA" id="ARBA00034005"/>
    </source>
</evidence>
<evidence type="ECO:0000256" key="1">
    <source>
        <dbReference type="ARBA" id="ARBA00004067"/>
    </source>
</evidence>
<dbReference type="InterPro" id="IPR010994">
    <property type="entry name" value="RuvA_2-like"/>
</dbReference>
<dbReference type="InterPro" id="IPR041663">
    <property type="entry name" value="DisA/LigA_HHH"/>
</dbReference>
<keyword evidence="8 11" id="KW-0520">NAD</keyword>
<dbReference type="CDD" id="cd17748">
    <property type="entry name" value="BRCT_DNA_ligase_like"/>
    <property type="match status" value="1"/>
</dbReference>
<dbReference type="PROSITE" id="PS50172">
    <property type="entry name" value="BRCT"/>
    <property type="match status" value="1"/>
</dbReference>
<feature type="domain" description="BRCT" evidence="13">
    <location>
        <begin position="601"/>
        <end position="679"/>
    </location>
</feature>
<feature type="binding site" evidence="11">
    <location>
        <position position="444"/>
    </location>
    <ligand>
        <name>Zn(2+)</name>
        <dbReference type="ChEBI" id="CHEBI:29105"/>
    </ligand>
</feature>
<evidence type="ECO:0000256" key="11">
    <source>
        <dbReference type="HAMAP-Rule" id="MF_01588"/>
    </source>
</evidence>
<reference evidence="14 15" key="1">
    <citation type="submission" date="2018-01" db="EMBL/GenBank/DDBJ databases">
        <title>Deinococcus koreensis sp. nov., a radiation-resistant bacterium isolated from river water.</title>
        <authorList>
            <person name="Choi A."/>
        </authorList>
    </citation>
    <scope>NUCLEOTIDE SEQUENCE [LARGE SCALE GENOMIC DNA]</scope>
    <source>
        <strain evidence="14 15">SJW1-2</strain>
    </source>
</reference>
<dbReference type="InterPro" id="IPR004150">
    <property type="entry name" value="NAD_DNA_ligase_OB"/>
</dbReference>
<dbReference type="PROSITE" id="PS01055">
    <property type="entry name" value="DNA_LIGASE_N1"/>
    <property type="match status" value="1"/>
</dbReference>
<dbReference type="SMART" id="SM00292">
    <property type="entry name" value="BRCT"/>
    <property type="match status" value="1"/>
</dbReference>
<feature type="active site" description="N6-AMP-lysine intermediate" evidence="11">
    <location>
        <position position="131"/>
    </location>
</feature>
<comment type="catalytic activity">
    <reaction evidence="10 11">
        <text>NAD(+) + (deoxyribonucleotide)n-3'-hydroxyl + 5'-phospho-(deoxyribonucleotide)m = (deoxyribonucleotide)n+m + AMP + beta-nicotinamide D-nucleotide.</text>
        <dbReference type="EC" id="6.5.1.2"/>
    </reaction>
</comment>
<keyword evidence="4 11" id="KW-0479">Metal-binding</keyword>
<dbReference type="SUPFAM" id="SSF47781">
    <property type="entry name" value="RuvA domain 2-like"/>
    <property type="match status" value="1"/>
</dbReference>
<evidence type="ECO:0000256" key="2">
    <source>
        <dbReference type="ARBA" id="ARBA00022598"/>
    </source>
</evidence>
<proteinExistence type="inferred from homology"/>
<feature type="binding site" evidence="11">
    <location>
        <position position="129"/>
    </location>
    <ligand>
        <name>NAD(+)</name>
        <dbReference type="ChEBI" id="CHEBI:57540"/>
    </ligand>
</feature>
<keyword evidence="9 11" id="KW-0234">DNA repair</keyword>
<dbReference type="Gene3D" id="2.40.50.140">
    <property type="entry name" value="Nucleic acid-binding proteins"/>
    <property type="match status" value="1"/>
</dbReference>
<comment type="caution">
    <text evidence="14">The sequence shown here is derived from an EMBL/GenBank/DDBJ whole genome shotgun (WGS) entry which is preliminary data.</text>
</comment>
<dbReference type="FunFam" id="1.10.150.20:FF:000006">
    <property type="entry name" value="DNA ligase"/>
    <property type="match status" value="1"/>
</dbReference>
<organism evidence="14 15">
    <name type="scientific">Deinococcus koreensis</name>
    <dbReference type="NCBI Taxonomy" id="2054903"/>
    <lineage>
        <taxon>Bacteria</taxon>
        <taxon>Thermotogati</taxon>
        <taxon>Deinococcota</taxon>
        <taxon>Deinococci</taxon>
        <taxon>Deinococcales</taxon>
        <taxon>Deinococcaceae</taxon>
        <taxon>Deinococcus</taxon>
    </lineage>
</organism>